<sequence>MRTLSDLHKLVRQVDLHLTTVESTSADQVMESVDCTAHIEKLEANYNLLQDKLDDLENRSRRNNVRIRGIRAAVPASDFETHVQALLSHLLGPDCDQPVLLDHTHRVFSL</sequence>
<evidence type="ECO:0000313" key="3">
    <source>
        <dbReference type="Proteomes" id="UP001066276"/>
    </source>
</evidence>
<evidence type="ECO:0000313" key="2">
    <source>
        <dbReference type="EMBL" id="KAJ1083339.1"/>
    </source>
</evidence>
<organism evidence="2 3">
    <name type="scientific">Pleurodeles waltl</name>
    <name type="common">Iberian ribbed newt</name>
    <dbReference type="NCBI Taxonomy" id="8319"/>
    <lineage>
        <taxon>Eukaryota</taxon>
        <taxon>Metazoa</taxon>
        <taxon>Chordata</taxon>
        <taxon>Craniata</taxon>
        <taxon>Vertebrata</taxon>
        <taxon>Euteleostomi</taxon>
        <taxon>Amphibia</taxon>
        <taxon>Batrachia</taxon>
        <taxon>Caudata</taxon>
        <taxon>Salamandroidea</taxon>
        <taxon>Salamandridae</taxon>
        <taxon>Pleurodelinae</taxon>
        <taxon>Pleurodeles</taxon>
    </lineage>
</organism>
<gene>
    <name evidence="2" type="ORF">NDU88_003498</name>
</gene>
<comment type="caution">
    <text evidence="2">The sequence shown here is derived from an EMBL/GenBank/DDBJ whole genome shotgun (WGS) entry which is preliminary data.</text>
</comment>
<feature type="coiled-coil region" evidence="1">
    <location>
        <begin position="39"/>
        <end position="66"/>
    </location>
</feature>
<keyword evidence="1" id="KW-0175">Coiled coil</keyword>
<evidence type="ECO:0000256" key="1">
    <source>
        <dbReference type="SAM" id="Coils"/>
    </source>
</evidence>
<reference evidence="2" key="1">
    <citation type="journal article" date="2022" name="bioRxiv">
        <title>Sequencing and chromosome-scale assembly of the giantPleurodeles waltlgenome.</title>
        <authorList>
            <person name="Brown T."/>
            <person name="Elewa A."/>
            <person name="Iarovenko S."/>
            <person name="Subramanian E."/>
            <person name="Araus A.J."/>
            <person name="Petzold A."/>
            <person name="Susuki M."/>
            <person name="Suzuki K.-i.T."/>
            <person name="Hayashi T."/>
            <person name="Toyoda A."/>
            <person name="Oliveira C."/>
            <person name="Osipova E."/>
            <person name="Leigh N.D."/>
            <person name="Simon A."/>
            <person name="Yun M.H."/>
        </authorList>
    </citation>
    <scope>NUCLEOTIDE SEQUENCE</scope>
    <source>
        <strain evidence="2">20211129_DDA</strain>
        <tissue evidence="2">Liver</tissue>
    </source>
</reference>
<proteinExistence type="predicted"/>
<dbReference type="Proteomes" id="UP001066276">
    <property type="component" value="Chromosome 12"/>
</dbReference>
<dbReference type="EMBL" id="JANPWB010000016">
    <property type="protein sequence ID" value="KAJ1083339.1"/>
    <property type="molecule type" value="Genomic_DNA"/>
</dbReference>
<name>A0AAV7KYA5_PLEWA</name>
<protein>
    <submittedName>
        <fullName evidence="2">Uncharacterized protein</fullName>
    </submittedName>
</protein>
<accession>A0AAV7KYA5</accession>
<keyword evidence="3" id="KW-1185">Reference proteome</keyword>
<dbReference type="AlphaFoldDB" id="A0AAV7KYA5"/>